<dbReference type="InterPro" id="IPR036188">
    <property type="entry name" value="FAD/NAD-bd_sf"/>
</dbReference>
<evidence type="ECO:0000256" key="7">
    <source>
        <dbReference type="ARBA" id="ARBA00022827"/>
    </source>
</evidence>
<name>A0A1M6IRE2_9FIRM</name>
<dbReference type="InterPro" id="IPR004099">
    <property type="entry name" value="Pyr_nucl-diS_OxRdtase_dimer"/>
</dbReference>
<feature type="binding site" evidence="14">
    <location>
        <begin position="155"/>
        <end position="157"/>
    </location>
    <ligand>
        <name>FAD</name>
        <dbReference type="ChEBI" id="CHEBI:57692"/>
    </ligand>
</feature>
<evidence type="ECO:0000259" key="18">
    <source>
        <dbReference type="Pfam" id="PF07992"/>
    </source>
</evidence>
<feature type="binding site" evidence="14">
    <location>
        <begin position="323"/>
        <end position="326"/>
    </location>
    <ligand>
        <name>FAD</name>
        <dbReference type="ChEBI" id="CHEBI:57692"/>
    </ligand>
</feature>
<gene>
    <name evidence="19" type="ORF">SAMN02745975_01937</name>
</gene>
<dbReference type="Gene3D" id="3.50.50.60">
    <property type="entry name" value="FAD/NAD(P)-binding domain"/>
    <property type="match status" value="2"/>
</dbReference>
<evidence type="ECO:0000256" key="13">
    <source>
        <dbReference type="PIRSR" id="PIRSR000350-2"/>
    </source>
</evidence>
<keyword evidence="7 14" id="KW-0274">FAD</keyword>
<dbReference type="EMBL" id="FQZV01000022">
    <property type="protein sequence ID" value="SHJ37003.1"/>
    <property type="molecule type" value="Genomic_DNA"/>
</dbReference>
<evidence type="ECO:0000256" key="12">
    <source>
        <dbReference type="ARBA" id="ARBA00049187"/>
    </source>
</evidence>
<dbReference type="NCBIfam" id="TIGR01350">
    <property type="entry name" value="lipoamide_DH"/>
    <property type="match status" value="1"/>
</dbReference>
<feature type="binding site" evidence="14">
    <location>
        <position position="130"/>
    </location>
    <ligand>
        <name>FAD</name>
        <dbReference type="ChEBI" id="CHEBI:57692"/>
    </ligand>
</feature>
<sequence>MVTDVTMSKEGMDGENDVFDVIVIGGGPAGYVAAIKAAQLGGKAALIEKDTLGGTCLNRGCIPTKTYLKNAEIMEQIQQAVKRGIMIENPTVQIDMYKAAAYKNSVVTALTSGIEGLLETYGISMYKGVGKLLENREVLVDNRVLLKGKKIILATGSKPMELSRLKKEGIELLDSDKILDLKEVPKRLAIIGGGVIGVEMAMIYRAYGSKVTMIEMADAILPKMDKDISSTLLKVFKKKGIKVIASAQVEDIEKNEEGLILRLGEKGEVQADEVLVSVGRMADLDAVSHIPLELEAGRVWVNEYMETSVSGIYAPGDVNGRNMLAHAAFKMGEVAAENAMGHRVALNLNMVPSCVYTTPEIAAVGLTEEEARKKYDILIGKFFFGANGRALASGEKVGFVKVIADKAYGEILGVHILGPGATEIINEAAALMDMQITVYEASQIIHGHPTYSEAFMEACADCIGKSIHLPPKI</sequence>
<keyword evidence="20" id="KW-1185">Reference proteome</keyword>
<evidence type="ECO:0000256" key="10">
    <source>
        <dbReference type="ARBA" id="ARBA00023157"/>
    </source>
</evidence>
<dbReference type="SUPFAM" id="SSF51905">
    <property type="entry name" value="FAD/NAD(P)-binding domain"/>
    <property type="match status" value="1"/>
</dbReference>
<keyword evidence="14" id="KW-0547">Nucleotide-binding</keyword>
<dbReference type="InterPro" id="IPR001100">
    <property type="entry name" value="Pyr_nuc-diS_OxRdtase"/>
</dbReference>
<dbReference type="AlphaFoldDB" id="A0A1M6IRE2"/>
<comment type="similarity">
    <text evidence="2 16">Belongs to the class-I pyridine nucleotide-disulfide oxidoreductase family.</text>
</comment>
<dbReference type="OrthoDB" id="9807946at2"/>
<dbReference type="Pfam" id="PF07992">
    <property type="entry name" value="Pyr_redox_2"/>
    <property type="match status" value="1"/>
</dbReference>
<evidence type="ECO:0000313" key="19">
    <source>
        <dbReference type="EMBL" id="SHJ37003.1"/>
    </source>
</evidence>
<feature type="binding site" evidence="14">
    <location>
        <position position="317"/>
    </location>
    <ligand>
        <name>FAD</name>
        <dbReference type="ChEBI" id="CHEBI:57692"/>
    </ligand>
</feature>
<evidence type="ECO:0000256" key="11">
    <source>
        <dbReference type="ARBA" id="ARBA00023284"/>
    </source>
</evidence>
<keyword evidence="6 16" id="KW-0285">Flavoprotein</keyword>
<feature type="binding site" evidence="14">
    <location>
        <begin position="192"/>
        <end position="199"/>
    </location>
    <ligand>
        <name>NAD(+)</name>
        <dbReference type="ChEBI" id="CHEBI:57540"/>
    </ligand>
</feature>
<feature type="binding site" evidence="14">
    <location>
        <position position="279"/>
    </location>
    <ligand>
        <name>NAD(+)</name>
        <dbReference type="ChEBI" id="CHEBI:57540"/>
    </ligand>
</feature>
<evidence type="ECO:0000313" key="20">
    <source>
        <dbReference type="Proteomes" id="UP000184536"/>
    </source>
</evidence>
<dbReference type="RefSeq" id="WP_110941084.1">
    <property type="nucleotide sequence ID" value="NZ_FQZV01000022.1"/>
</dbReference>
<dbReference type="InterPro" id="IPR016156">
    <property type="entry name" value="FAD/NAD-linked_Rdtase_dimer_sf"/>
</dbReference>
<organism evidence="19 20">
    <name type="scientific">Geosporobacter subterraneus DSM 17957</name>
    <dbReference type="NCBI Taxonomy" id="1121919"/>
    <lineage>
        <taxon>Bacteria</taxon>
        <taxon>Bacillati</taxon>
        <taxon>Bacillota</taxon>
        <taxon>Clostridia</taxon>
        <taxon>Peptostreptococcales</taxon>
        <taxon>Thermotaleaceae</taxon>
        <taxon>Geosporobacter</taxon>
    </lineage>
</organism>
<evidence type="ECO:0000256" key="9">
    <source>
        <dbReference type="ARBA" id="ARBA00023027"/>
    </source>
</evidence>
<dbReference type="Pfam" id="PF02852">
    <property type="entry name" value="Pyr_redox_dim"/>
    <property type="match status" value="1"/>
</dbReference>
<dbReference type="InterPro" id="IPR006258">
    <property type="entry name" value="Lipoamide_DH"/>
</dbReference>
<comment type="miscellaneous">
    <text evidence="16">The active site is a redox-active disulfide bond.</text>
</comment>
<dbReference type="FunFam" id="3.30.390.30:FF:000001">
    <property type="entry name" value="Dihydrolipoyl dehydrogenase"/>
    <property type="match status" value="1"/>
</dbReference>
<protein>
    <recommendedName>
        <fullName evidence="4 16">Dihydrolipoyl dehydrogenase</fullName>
        <ecNumber evidence="3 16">1.8.1.4</ecNumber>
    </recommendedName>
</protein>
<dbReference type="GO" id="GO:0006103">
    <property type="term" value="P:2-oxoglutarate metabolic process"/>
    <property type="evidence" value="ECO:0007669"/>
    <property type="project" value="TreeGrafter"/>
</dbReference>
<dbReference type="InterPro" id="IPR023753">
    <property type="entry name" value="FAD/NAD-binding_dom"/>
</dbReference>
<dbReference type="InterPro" id="IPR012999">
    <property type="entry name" value="Pyr_OxRdtase_I_AS"/>
</dbReference>
<keyword evidence="10" id="KW-1015">Disulfide bond</keyword>
<evidence type="ECO:0000256" key="14">
    <source>
        <dbReference type="PIRSR" id="PIRSR000350-3"/>
    </source>
</evidence>
<dbReference type="PRINTS" id="PR00411">
    <property type="entry name" value="PNDRDTASEI"/>
</dbReference>
<evidence type="ECO:0000259" key="17">
    <source>
        <dbReference type="Pfam" id="PF02852"/>
    </source>
</evidence>
<evidence type="ECO:0000256" key="8">
    <source>
        <dbReference type="ARBA" id="ARBA00023002"/>
    </source>
</evidence>
<dbReference type="SUPFAM" id="SSF55424">
    <property type="entry name" value="FAD/NAD-linked reductases, dimerisation (C-terminal) domain"/>
    <property type="match status" value="1"/>
</dbReference>
<keyword evidence="11 16" id="KW-0676">Redox-active center</keyword>
<dbReference type="EC" id="1.8.1.4" evidence="3 16"/>
<evidence type="ECO:0000256" key="5">
    <source>
        <dbReference type="ARBA" id="ARBA00022490"/>
    </source>
</evidence>
<feature type="domain" description="FAD/NAD(P)-binding" evidence="18">
    <location>
        <begin position="19"/>
        <end position="332"/>
    </location>
</feature>
<comment type="cofactor">
    <cofactor evidence="14 16">
        <name>FAD</name>
        <dbReference type="ChEBI" id="CHEBI:57692"/>
    </cofactor>
    <text evidence="14 16">Binds 1 FAD per subunit.</text>
</comment>
<dbReference type="GO" id="GO:0005737">
    <property type="term" value="C:cytoplasm"/>
    <property type="evidence" value="ECO:0007669"/>
    <property type="project" value="UniProtKB-SubCell"/>
</dbReference>
<keyword evidence="8 16" id="KW-0560">Oxidoreductase</keyword>
<feature type="binding site" evidence="14">
    <location>
        <position position="215"/>
    </location>
    <ligand>
        <name>NAD(+)</name>
        <dbReference type="ChEBI" id="CHEBI:57540"/>
    </ligand>
</feature>
<dbReference type="PANTHER" id="PTHR22912:SF217">
    <property type="entry name" value="DIHYDROLIPOYL DEHYDROGENASE"/>
    <property type="match status" value="1"/>
</dbReference>
<evidence type="ECO:0000256" key="15">
    <source>
        <dbReference type="PIRSR" id="PIRSR000350-4"/>
    </source>
</evidence>
<dbReference type="STRING" id="1121919.SAMN02745975_01937"/>
<dbReference type="InterPro" id="IPR050151">
    <property type="entry name" value="Class-I_Pyr_Nuc-Dis_Oxidored"/>
</dbReference>
<dbReference type="PIRSF" id="PIRSF000350">
    <property type="entry name" value="Mercury_reductase_MerA"/>
    <property type="match status" value="1"/>
</dbReference>
<evidence type="ECO:0000256" key="16">
    <source>
        <dbReference type="RuleBase" id="RU003692"/>
    </source>
</evidence>
<feature type="disulfide bond" description="Redox-active" evidence="15">
    <location>
        <begin position="56"/>
        <end position="61"/>
    </location>
</feature>
<reference evidence="20" key="1">
    <citation type="submission" date="2016-11" db="EMBL/GenBank/DDBJ databases">
        <authorList>
            <person name="Varghese N."/>
            <person name="Submissions S."/>
        </authorList>
    </citation>
    <scope>NUCLEOTIDE SEQUENCE [LARGE SCALE GENOMIC DNA]</scope>
    <source>
        <strain evidence="20">DSM 17957</strain>
    </source>
</reference>
<dbReference type="PANTHER" id="PTHR22912">
    <property type="entry name" value="DISULFIDE OXIDOREDUCTASE"/>
    <property type="match status" value="1"/>
</dbReference>
<comment type="subcellular location">
    <subcellularLocation>
        <location evidence="1">Cytoplasm</location>
    </subcellularLocation>
</comment>
<dbReference type="GO" id="GO:0050660">
    <property type="term" value="F:flavin adenine dinucleotide binding"/>
    <property type="evidence" value="ECO:0007669"/>
    <property type="project" value="InterPro"/>
</dbReference>
<dbReference type="Gene3D" id="3.30.390.30">
    <property type="match status" value="1"/>
</dbReference>
<evidence type="ECO:0000256" key="2">
    <source>
        <dbReference type="ARBA" id="ARBA00007532"/>
    </source>
</evidence>
<keyword evidence="5" id="KW-0963">Cytoplasm</keyword>
<dbReference type="Proteomes" id="UP000184536">
    <property type="component" value="Unassembled WGS sequence"/>
</dbReference>
<dbReference type="PRINTS" id="PR00368">
    <property type="entry name" value="FADPNR"/>
</dbReference>
<dbReference type="GO" id="GO:0004148">
    <property type="term" value="F:dihydrolipoyl dehydrogenase (NADH) activity"/>
    <property type="evidence" value="ECO:0007669"/>
    <property type="project" value="UniProtKB-EC"/>
</dbReference>
<evidence type="ECO:0000256" key="3">
    <source>
        <dbReference type="ARBA" id="ARBA00012608"/>
    </source>
</evidence>
<accession>A0A1M6IRE2</accession>
<evidence type="ECO:0000256" key="4">
    <source>
        <dbReference type="ARBA" id="ARBA00016961"/>
    </source>
</evidence>
<feature type="binding site" evidence="14">
    <location>
        <position position="65"/>
    </location>
    <ligand>
        <name>FAD</name>
        <dbReference type="ChEBI" id="CHEBI:57692"/>
    </ligand>
</feature>
<keyword evidence="9 14" id="KW-0520">NAD</keyword>
<dbReference type="PROSITE" id="PS00076">
    <property type="entry name" value="PYRIDINE_REDOX_1"/>
    <property type="match status" value="1"/>
</dbReference>
<feature type="domain" description="Pyridine nucleotide-disulphide oxidoreductase dimerisation" evidence="17">
    <location>
        <begin position="351"/>
        <end position="458"/>
    </location>
</feature>
<proteinExistence type="inferred from homology"/>
<feature type="active site" description="Proton acceptor" evidence="13">
    <location>
        <position position="448"/>
    </location>
</feature>
<comment type="catalytic activity">
    <reaction evidence="12 16">
        <text>N(6)-[(R)-dihydrolipoyl]-L-lysyl-[protein] + NAD(+) = N(6)-[(R)-lipoyl]-L-lysyl-[protein] + NADH + H(+)</text>
        <dbReference type="Rhea" id="RHEA:15045"/>
        <dbReference type="Rhea" id="RHEA-COMP:10474"/>
        <dbReference type="Rhea" id="RHEA-COMP:10475"/>
        <dbReference type="ChEBI" id="CHEBI:15378"/>
        <dbReference type="ChEBI" id="CHEBI:57540"/>
        <dbReference type="ChEBI" id="CHEBI:57945"/>
        <dbReference type="ChEBI" id="CHEBI:83099"/>
        <dbReference type="ChEBI" id="CHEBI:83100"/>
        <dbReference type="EC" id="1.8.1.4"/>
    </reaction>
</comment>
<evidence type="ECO:0000256" key="1">
    <source>
        <dbReference type="ARBA" id="ARBA00004496"/>
    </source>
</evidence>
<evidence type="ECO:0000256" key="6">
    <source>
        <dbReference type="ARBA" id="ARBA00022630"/>
    </source>
</evidence>